<protein>
    <submittedName>
        <fullName evidence="1">Uncharacterized protein</fullName>
    </submittedName>
</protein>
<organism evidence="1 2">
    <name type="scientific">Lithospermum erythrorhizon</name>
    <name type="common">Purple gromwell</name>
    <name type="synonym">Lithospermum officinale var. erythrorhizon</name>
    <dbReference type="NCBI Taxonomy" id="34254"/>
    <lineage>
        <taxon>Eukaryota</taxon>
        <taxon>Viridiplantae</taxon>
        <taxon>Streptophyta</taxon>
        <taxon>Embryophyta</taxon>
        <taxon>Tracheophyta</taxon>
        <taxon>Spermatophyta</taxon>
        <taxon>Magnoliopsida</taxon>
        <taxon>eudicotyledons</taxon>
        <taxon>Gunneridae</taxon>
        <taxon>Pentapetalae</taxon>
        <taxon>asterids</taxon>
        <taxon>lamiids</taxon>
        <taxon>Boraginales</taxon>
        <taxon>Boraginaceae</taxon>
        <taxon>Boraginoideae</taxon>
        <taxon>Lithospermeae</taxon>
        <taxon>Lithospermum</taxon>
    </lineage>
</organism>
<keyword evidence="2" id="KW-1185">Reference proteome</keyword>
<dbReference type="PANTHER" id="PTHR47188">
    <property type="entry name" value="PROTEIN TAR1"/>
    <property type="match status" value="1"/>
</dbReference>
<dbReference type="Proteomes" id="UP001454036">
    <property type="component" value="Unassembled WGS sequence"/>
</dbReference>
<dbReference type="GO" id="GO:0043457">
    <property type="term" value="P:regulation of cellular respiration"/>
    <property type="evidence" value="ECO:0007669"/>
    <property type="project" value="InterPro"/>
</dbReference>
<reference evidence="1 2" key="1">
    <citation type="submission" date="2024-01" db="EMBL/GenBank/DDBJ databases">
        <title>The complete chloroplast genome sequence of Lithospermum erythrorhizon: insights into the phylogenetic relationship among Boraginaceae species and the maternal lineages of purple gromwells.</title>
        <authorList>
            <person name="Okada T."/>
            <person name="Watanabe K."/>
        </authorList>
    </citation>
    <scope>NUCLEOTIDE SEQUENCE [LARGE SCALE GENOMIC DNA]</scope>
</reference>
<evidence type="ECO:0000313" key="2">
    <source>
        <dbReference type="Proteomes" id="UP001454036"/>
    </source>
</evidence>
<name>A0AAV3NU32_LITER</name>
<comment type="caution">
    <text evidence="1">The sequence shown here is derived from an EMBL/GenBank/DDBJ whole genome shotgun (WGS) entry which is preliminary data.</text>
</comment>
<dbReference type="EMBL" id="BAABME010015576">
    <property type="protein sequence ID" value="GAA0141906.1"/>
    <property type="molecule type" value="Genomic_DNA"/>
</dbReference>
<evidence type="ECO:0000313" key="1">
    <source>
        <dbReference type="EMBL" id="GAA0141906.1"/>
    </source>
</evidence>
<sequence>MAFTTHFELHSQTTRLLESVSQSFGRSKPCTGLSPSMMPFSKGLRLGPKRKTLLEITMRTPKTPAFNLGLFPLHSPLLGESLLVSFPPLIDMLKFSG</sequence>
<gene>
    <name evidence="1" type="ORF">LIER_35475</name>
</gene>
<accession>A0AAV3NU32</accession>
<dbReference type="InterPro" id="IPR044792">
    <property type="entry name" value="TAR1"/>
</dbReference>
<proteinExistence type="predicted"/>
<dbReference type="PANTHER" id="PTHR47188:SF1">
    <property type="entry name" value="PROTEIN TAR1"/>
    <property type="match status" value="1"/>
</dbReference>
<dbReference type="AlphaFoldDB" id="A0AAV3NU32"/>